<organism evidence="1 2">
    <name type="scientific">Trifolium medium</name>
    <dbReference type="NCBI Taxonomy" id="97028"/>
    <lineage>
        <taxon>Eukaryota</taxon>
        <taxon>Viridiplantae</taxon>
        <taxon>Streptophyta</taxon>
        <taxon>Embryophyta</taxon>
        <taxon>Tracheophyta</taxon>
        <taxon>Spermatophyta</taxon>
        <taxon>Magnoliopsida</taxon>
        <taxon>eudicotyledons</taxon>
        <taxon>Gunneridae</taxon>
        <taxon>Pentapetalae</taxon>
        <taxon>rosids</taxon>
        <taxon>fabids</taxon>
        <taxon>Fabales</taxon>
        <taxon>Fabaceae</taxon>
        <taxon>Papilionoideae</taxon>
        <taxon>50 kb inversion clade</taxon>
        <taxon>NPAAA clade</taxon>
        <taxon>Hologalegina</taxon>
        <taxon>IRL clade</taxon>
        <taxon>Trifolieae</taxon>
        <taxon>Trifolium</taxon>
    </lineage>
</organism>
<evidence type="ECO:0000313" key="1">
    <source>
        <dbReference type="EMBL" id="MCH92746.1"/>
    </source>
</evidence>
<dbReference type="PANTHER" id="PTHR24559:SF444">
    <property type="entry name" value="REVERSE TRANSCRIPTASE DOMAIN-CONTAINING PROTEIN"/>
    <property type="match status" value="1"/>
</dbReference>
<name>A0A392MYW5_9FABA</name>
<dbReference type="PANTHER" id="PTHR24559">
    <property type="entry name" value="TRANSPOSON TY3-I GAG-POL POLYPROTEIN"/>
    <property type="match status" value="1"/>
</dbReference>
<proteinExistence type="predicted"/>
<sequence>MKGPVIDDTCCFVDMIDECIKELSSEAPATDDIVAFLTKEGWEDEVEIPQGHLDTSPLECLALAPDSPPTQEQPKIELKSLPQNLRYEFLEHDWPVIVNADLAVLKKYSEAIGYSIDDLKGISPSICMHKIMLEEDYKPSREHQRRLNPNMSEVVKKEVLKLMDTDVIYPISNSKWVSPVHVVPKKGGMTVVKNEKGESVATRTTTGWRMCIDYRKLNKAMRKYHFPLLFIDQMLERLAKHSHFCYGSS</sequence>
<dbReference type="Gene3D" id="3.10.10.10">
    <property type="entry name" value="HIV Type 1 Reverse Transcriptase, subunit A, domain 1"/>
    <property type="match status" value="1"/>
</dbReference>
<evidence type="ECO:0000313" key="2">
    <source>
        <dbReference type="Proteomes" id="UP000265520"/>
    </source>
</evidence>
<dbReference type="Proteomes" id="UP000265520">
    <property type="component" value="Unassembled WGS sequence"/>
</dbReference>
<protein>
    <recommendedName>
        <fullName evidence="3">Reverse transcriptase domain-containing protein</fullName>
    </recommendedName>
</protein>
<dbReference type="EMBL" id="LXQA010023349">
    <property type="protein sequence ID" value="MCH92746.1"/>
    <property type="molecule type" value="Genomic_DNA"/>
</dbReference>
<reference evidence="1 2" key="1">
    <citation type="journal article" date="2018" name="Front. Plant Sci.">
        <title>Red Clover (Trifolium pratense) and Zigzag Clover (T. medium) - A Picture of Genomic Similarities and Differences.</title>
        <authorList>
            <person name="Dluhosova J."/>
            <person name="Istvanek J."/>
            <person name="Nedelnik J."/>
            <person name="Repkova J."/>
        </authorList>
    </citation>
    <scope>NUCLEOTIDE SEQUENCE [LARGE SCALE GENOMIC DNA]</scope>
    <source>
        <strain evidence="2">cv. 10/8</strain>
        <tissue evidence="1">Leaf</tissue>
    </source>
</reference>
<dbReference type="AlphaFoldDB" id="A0A392MYW5"/>
<evidence type="ECO:0008006" key="3">
    <source>
        <dbReference type="Google" id="ProtNLM"/>
    </source>
</evidence>
<gene>
    <name evidence="1" type="ORF">A2U01_0013689</name>
</gene>
<dbReference type="InterPro" id="IPR053134">
    <property type="entry name" value="RNA-dir_DNA_polymerase"/>
</dbReference>
<dbReference type="SUPFAM" id="SSF56672">
    <property type="entry name" value="DNA/RNA polymerases"/>
    <property type="match status" value="1"/>
</dbReference>
<dbReference type="InterPro" id="IPR043502">
    <property type="entry name" value="DNA/RNA_pol_sf"/>
</dbReference>
<accession>A0A392MYW5</accession>
<keyword evidence="2" id="KW-1185">Reference proteome</keyword>
<comment type="caution">
    <text evidence="1">The sequence shown here is derived from an EMBL/GenBank/DDBJ whole genome shotgun (WGS) entry which is preliminary data.</text>
</comment>